<feature type="transmembrane region" description="Helical" evidence="1">
    <location>
        <begin position="21"/>
        <end position="41"/>
    </location>
</feature>
<protein>
    <submittedName>
        <fullName evidence="2">DUF4492 domain-containing protein</fullName>
    </submittedName>
</protein>
<organism evidence="2 3">
    <name type="scientific">Helicobacter winghamensis</name>
    <dbReference type="NCBI Taxonomy" id="157268"/>
    <lineage>
        <taxon>Bacteria</taxon>
        <taxon>Pseudomonadati</taxon>
        <taxon>Campylobacterota</taxon>
        <taxon>Epsilonproteobacteria</taxon>
        <taxon>Campylobacterales</taxon>
        <taxon>Helicobacteraceae</taxon>
        <taxon>Helicobacter</taxon>
    </lineage>
</organism>
<comment type="caution">
    <text evidence="2">The sequence shown here is derived from an EMBL/GenBank/DDBJ whole genome shotgun (WGS) entry which is preliminary data.</text>
</comment>
<evidence type="ECO:0000313" key="3">
    <source>
        <dbReference type="Proteomes" id="UP000233350"/>
    </source>
</evidence>
<accession>A0A2N3PKM4</accession>
<gene>
    <name evidence="2" type="ORF">BCM31_01840</name>
</gene>
<keyword evidence="1" id="KW-0472">Membrane</keyword>
<dbReference type="Pfam" id="PF14899">
    <property type="entry name" value="DUF4492"/>
    <property type="match status" value="1"/>
</dbReference>
<keyword evidence="1" id="KW-1133">Transmembrane helix</keyword>
<reference evidence="2 3" key="1">
    <citation type="submission" date="2016-07" db="EMBL/GenBank/DDBJ databases">
        <title>Detection of Helicobacter winghamensis from caecal content of red fox (Vulpes vulpes).</title>
        <authorList>
            <person name="Zanoni R.G."/>
            <person name="Florio D."/>
            <person name="Caffara M."/>
            <person name="Renzi M."/>
            <person name="Parisi A."/>
            <person name="Pasquali F."/>
            <person name="Manfreda G."/>
        </authorList>
    </citation>
    <scope>NUCLEOTIDE SEQUENCE [LARGE SCALE GENOMIC DNA]</scope>
    <source>
        <strain evidence="2 3">295_13</strain>
    </source>
</reference>
<sequence length="66" mass="7740">MFKNILGMYVEGFRNMKLGKTLWLVIFIKLFVMFAVLKVFIYDTSLRSLGTQEAKSKFVLENLTKE</sequence>
<keyword evidence="3" id="KW-1185">Reference proteome</keyword>
<dbReference type="EMBL" id="MBPK01000011">
    <property type="protein sequence ID" value="PKT81946.1"/>
    <property type="molecule type" value="Genomic_DNA"/>
</dbReference>
<keyword evidence="1" id="KW-0812">Transmembrane</keyword>
<dbReference type="Proteomes" id="UP000233350">
    <property type="component" value="Unassembled WGS sequence"/>
</dbReference>
<dbReference type="RefSeq" id="WP_006802484.1">
    <property type="nucleotide sequence ID" value="NZ_CABKOI010000020.1"/>
</dbReference>
<dbReference type="OrthoDB" id="1122086at2"/>
<proteinExistence type="predicted"/>
<evidence type="ECO:0000256" key="1">
    <source>
        <dbReference type="SAM" id="Phobius"/>
    </source>
</evidence>
<dbReference type="GeneID" id="97290033"/>
<dbReference type="AlphaFoldDB" id="A0A2N3PKM4"/>
<name>A0A2N3PKM4_9HELI</name>
<dbReference type="InterPro" id="IPR027853">
    <property type="entry name" value="DUF4492"/>
</dbReference>
<dbReference type="STRING" id="556267.HWAG_00790"/>
<evidence type="ECO:0000313" key="2">
    <source>
        <dbReference type="EMBL" id="PKT81946.1"/>
    </source>
</evidence>